<feature type="domain" description="Gram-positive cocci surface proteins LPxTG" evidence="5">
    <location>
        <begin position="10"/>
        <end position="41"/>
    </location>
</feature>
<proteinExistence type="predicted"/>
<evidence type="ECO:0000256" key="2">
    <source>
        <dbReference type="ARBA" id="ARBA00022525"/>
    </source>
</evidence>
<evidence type="ECO:0000256" key="1">
    <source>
        <dbReference type="ARBA" id="ARBA00022512"/>
    </source>
</evidence>
<feature type="non-terminal residue" evidence="6">
    <location>
        <position position="1"/>
    </location>
</feature>
<dbReference type="InterPro" id="IPR019931">
    <property type="entry name" value="LPXTG_anchor"/>
</dbReference>
<dbReference type="Pfam" id="PF00746">
    <property type="entry name" value="Gram_pos_anchor"/>
    <property type="match status" value="1"/>
</dbReference>
<dbReference type="PROSITE" id="PS50847">
    <property type="entry name" value="GRAM_POS_ANCHORING"/>
    <property type="match status" value="1"/>
</dbReference>
<keyword evidence="2" id="KW-0964">Secreted</keyword>
<evidence type="ECO:0000313" key="7">
    <source>
        <dbReference type="Proteomes" id="UP000437160"/>
    </source>
</evidence>
<dbReference type="Proteomes" id="UP000437160">
    <property type="component" value="Unassembled WGS sequence"/>
</dbReference>
<comment type="caution">
    <text evidence="6">The sequence shown here is derived from an EMBL/GenBank/DDBJ whole genome shotgun (WGS) entry which is preliminary data.</text>
</comment>
<evidence type="ECO:0000259" key="5">
    <source>
        <dbReference type="PROSITE" id="PS50847"/>
    </source>
</evidence>
<evidence type="ECO:0000313" key="6">
    <source>
        <dbReference type="EMBL" id="MTV99954.1"/>
    </source>
</evidence>
<name>A0A6I3V066_STREE</name>
<keyword evidence="3" id="KW-0732">Signal</keyword>
<dbReference type="NCBIfam" id="TIGR01167">
    <property type="entry name" value="LPXTG_anchor"/>
    <property type="match status" value="1"/>
</dbReference>
<gene>
    <name evidence="6" type="ORF">GM536_13125</name>
</gene>
<keyword evidence="1" id="KW-0134">Cell wall</keyword>
<evidence type="ECO:0000256" key="3">
    <source>
        <dbReference type="ARBA" id="ARBA00022729"/>
    </source>
</evidence>
<dbReference type="EMBL" id="WNIA01000500">
    <property type="protein sequence ID" value="MTV99954.1"/>
    <property type="molecule type" value="Genomic_DNA"/>
</dbReference>
<accession>A0A6I3V066</accession>
<reference evidence="6 7" key="1">
    <citation type="submission" date="2019-11" db="EMBL/GenBank/DDBJ databases">
        <title>Growth characteristics of pneumococcus vary with the chemical composition of the capsule and with environmental conditions.</title>
        <authorList>
            <person name="Tothpal A."/>
            <person name="Desobry K."/>
            <person name="Joshi S."/>
            <person name="Wyllie A.L."/>
            <person name="Weinberger D.M."/>
        </authorList>
    </citation>
    <scope>NUCLEOTIDE SEQUENCE [LARGE SCALE GENOMIC DNA]</scope>
    <source>
        <strain evidence="7">pnumococcus19F</strain>
    </source>
</reference>
<sequence>TTSKADEKQLPATGSQDSVGLVAAGLMATLAAYGLTKKKED</sequence>
<dbReference type="RefSeq" id="WP_155482527.1">
    <property type="nucleotide sequence ID" value="NZ_WNIA01000500.1"/>
</dbReference>
<protein>
    <submittedName>
        <fullName evidence="6">LPXTG cell wall anchor domain-containing protein</fullName>
    </submittedName>
</protein>
<dbReference type="AlphaFoldDB" id="A0A6I3V066"/>
<organism evidence="6 7">
    <name type="scientific">Streptococcus pneumoniae</name>
    <dbReference type="NCBI Taxonomy" id="1313"/>
    <lineage>
        <taxon>Bacteria</taxon>
        <taxon>Bacillati</taxon>
        <taxon>Bacillota</taxon>
        <taxon>Bacilli</taxon>
        <taxon>Lactobacillales</taxon>
        <taxon>Streptococcaceae</taxon>
        <taxon>Streptococcus</taxon>
    </lineage>
</organism>
<evidence type="ECO:0000256" key="4">
    <source>
        <dbReference type="ARBA" id="ARBA00023088"/>
    </source>
</evidence>
<keyword evidence="4" id="KW-0572">Peptidoglycan-anchor</keyword>